<keyword evidence="2" id="KW-1185">Reference proteome</keyword>
<organism evidence="1 2">
    <name type="scientific">Lithospermum erythrorhizon</name>
    <name type="common">Purple gromwell</name>
    <name type="synonym">Lithospermum officinale var. erythrorhizon</name>
    <dbReference type="NCBI Taxonomy" id="34254"/>
    <lineage>
        <taxon>Eukaryota</taxon>
        <taxon>Viridiplantae</taxon>
        <taxon>Streptophyta</taxon>
        <taxon>Embryophyta</taxon>
        <taxon>Tracheophyta</taxon>
        <taxon>Spermatophyta</taxon>
        <taxon>Magnoliopsida</taxon>
        <taxon>eudicotyledons</taxon>
        <taxon>Gunneridae</taxon>
        <taxon>Pentapetalae</taxon>
        <taxon>asterids</taxon>
        <taxon>lamiids</taxon>
        <taxon>Boraginales</taxon>
        <taxon>Boraginaceae</taxon>
        <taxon>Boraginoideae</taxon>
        <taxon>Lithospermeae</taxon>
        <taxon>Lithospermum</taxon>
    </lineage>
</organism>
<dbReference type="EMBL" id="BAABME010010412">
    <property type="protein sequence ID" value="GAA0178405.1"/>
    <property type="molecule type" value="Genomic_DNA"/>
</dbReference>
<comment type="caution">
    <text evidence="1">The sequence shown here is derived from an EMBL/GenBank/DDBJ whole genome shotgun (WGS) entry which is preliminary data.</text>
</comment>
<accession>A0AAV3RRE7</accession>
<gene>
    <name evidence="1" type="ORF">LIER_29828</name>
</gene>
<evidence type="ECO:0000313" key="2">
    <source>
        <dbReference type="Proteomes" id="UP001454036"/>
    </source>
</evidence>
<protein>
    <submittedName>
        <fullName evidence="1">Uncharacterized protein</fullName>
    </submittedName>
</protein>
<evidence type="ECO:0000313" key="1">
    <source>
        <dbReference type="EMBL" id="GAA0178405.1"/>
    </source>
</evidence>
<reference evidence="1 2" key="1">
    <citation type="submission" date="2024-01" db="EMBL/GenBank/DDBJ databases">
        <title>The complete chloroplast genome sequence of Lithospermum erythrorhizon: insights into the phylogenetic relationship among Boraginaceae species and the maternal lineages of purple gromwells.</title>
        <authorList>
            <person name="Okada T."/>
            <person name="Watanabe K."/>
        </authorList>
    </citation>
    <scope>NUCLEOTIDE SEQUENCE [LARGE SCALE GENOMIC DNA]</scope>
</reference>
<sequence>MANFIMPESEEGMVDKLIILDFASGINTREDTLRLGRQWSLPDPGSGSNLPSPHENVLSKLSRSLTFLEMYLEDPDKSLVLKCGCFSSSCRI</sequence>
<dbReference type="AlphaFoldDB" id="A0AAV3RRE7"/>
<dbReference type="Proteomes" id="UP001454036">
    <property type="component" value="Unassembled WGS sequence"/>
</dbReference>
<proteinExistence type="predicted"/>
<name>A0AAV3RRE7_LITER</name>